<feature type="compositionally biased region" description="Basic residues" evidence="3">
    <location>
        <begin position="13"/>
        <end position="25"/>
    </location>
</feature>
<sequence>MENAQTHGATRATHSRVANHSRKTPLSARMKRVFGRGFVLFLAGLLFAGSMTFRPPVGSRYDSDLLSLVARKEATVKELSSENEEMYKQIDQMIAAVPDQPQLPVSERTRVDLTGPGLTVTLNDAPIPEPLPEGVVADDLVIHQQDIEAVFNALLSGGAEALSVQGRYVRADSKVSCVGNVINIDGKLYSPPYEIGAIGDAVKMRDALAQDPQIAILGEYVARFNLGYSVRDEAKIKINAVNQQPVFNFVKVTANNDN</sequence>
<proteinExistence type="inferred from homology"/>
<evidence type="ECO:0000256" key="2">
    <source>
        <dbReference type="SAM" id="Coils"/>
    </source>
</evidence>
<comment type="similarity">
    <text evidence="1">Belongs to the UPF0749 family.</text>
</comment>
<gene>
    <name evidence="5" type="ORF">HMPREF9238_01127</name>
</gene>
<organism evidence="5 6">
    <name type="scientific">Gleimia europaea ACS-120-V-Col10b</name>
    <dbReference type="NCBI Taxonomy" id="883069"/>
    <lineage>
        <taxon>Bacteria</taxon>
        <taxon>Bacillati</taxon>
        <taxon>Actinomycetota</taxon>
        <taxon>Actinomycetes</taxon>
        <taxon>Actinomycetales</taxon>
        <taxon>Actinomycetaceae</taxon>
        <taxon>Gleimia</taxon>
    </lineage>
</organism>
<feature type="transmembrane region" description="Helical" evidence="4">
    <location>
        <begin position="33"/>
        <end position="53"/>
    </location>
</feature>
<evidence type="ECO:0000256" key="1">
    <source>
        <dbReference type="ARBA" id="ARBA00009108"/>
    </source>
</evidence>
<evidence type="ECO:0000313" key="5">
    <source>
        <dbReference type="EMBL" id="EPD31357.1"/>
    </source>
</evidence>
<dbReference type="GO" id="GO:0005886">
    <property type="term" value="C:plasma membrane"/>
    <property type="evidence" value="ECO:0007669"/>
    <property type="project" value="TreeGrafter"/>
</dbReference>
<dbReference type="AlphaFoldDB" id="A0A9W5VWT4"/>
<keyword evidence="2" id="KW-0175">Coiled coil</keyword>
<keyword evidence="6" id="KW-1185">Reference proteome</keyword>
<feature type="region of interest" description="Disordered" evidence="3">
    <location>
        <begin position="1"/>
        <end position="25"/>
    </location>
</feature>
<evidence type="ECO:0008006" key="7">
    <source>
        <dbReference type="Google" id="ProtNLM"/>
    </source>
</evidence>
<reference evidence="5 6" key="1">
    <citation type="submission" date="2013-05" db="EMBL/GenBank/DDBJ databases">
        <title>The Genome Sequence of Actinomyces europaeus ACS-120-V-COL10B.</title>
        <authorList>
            <consortium name="The Broad Institute Genomics Platform"/>
            <person name="Earl A."/>
            <person name="Ward D."/>
            <person name="Feldgarden M."/>
            <person name="Gevers D."/>
            <person name="Saerens B."/>
            <person name="Vaneechoutte M."/>
            <person name="Walker B."/>
            <person name="Young S."/>
            <person name="Zeng Q."/>
            <person name="Gargeya S."/>
            <person name="Fitzgerald M."/>
            <person name="Haas B."/>
            <person name="Abouelleil A."/>
            <person name="Allen A.W."/>
            <person name="Alvarado L."/>
            <person name="Arachchi H.M."/>
            <person name="Berlin A.M."/>
            <person name="Chapman S.B."/>
            <person name="Gainer-Dewar J."/>
            <person name="Goldberg J."/>
            <person name="Griggs A."/>
            <person name="Gujja S."/>
            <person name="Hansen M."/>
            <person name="Howarth C."/>
            <person name="Imamovic A."/>
            <person name="Ireland A."/>
            <person name="Larimer J."/>
            <person name="McCowan C."/>
            <person name="Murphy C."/>
            <person name="Pearson M."/>
            <person name="Poon T.W."/>
            <person name="Priest M."/>
            <person name="Roberts A."/>
            <person name="Saif S."/>
            <person name="Shea T."/>
            <person name="Sisk P."/>
            <person name="Sykes S."/>
            <person name="Wortman J."/>
            <person name="Nusbaum C."/>
            <person name="Birren B."/>
        </authorList>
    </citation>
    <scope>NUCLEOTIDE SEQUENCE [LARGE SCALE GENOMIC DNA]</scope>
    <source>
        <strain evidence="5 6">ACS-120-V-Col10b</strain>
    </source>
</reference>
<keyword evidence="4" id="KW-0812">Transmembrane</keyword>
<keyword evidence="4" id="KW-0472">Membrane</keyword>
<protein>
    <recommendedName>
        <fullName evidence="7">DUF881 domain-containing protein</fullName>
    </recommendedName>
</protein>
<dbReference type="EMBL" id="AGWN01000001">
    <property type="protein sequence ID" value="EPD31357.1"/>
    <property type="molecule type" value="Genomic_DNA"/>
</dbReference>
<evidence type="ECO:0000256" key="3">
    <source>
        <dbReference type="SAM" id="MobiDB-lite"/>
    </source>
</evidence>
<evidence type="ECO:0000313" key="6">
    <source>
        <dbReference type="Proteomes" id="UP000014387"/>
    </source>
</evidence>
<dbReference type="PANTHER" id="PTHR37313:SF4">
    <property type="entry name" value="CONSERVED MEMBRANE PROTEIN-RELATED"/>
    <property type="match status" value="1"/>
</dbReference>
<keyword evidence="4" id="KW-1133">Transmembrane helix</keyword>
<dbReference type="PANTHER" id="PTHR37313">
    <property type="entry name" value="UPF0749 PROTEIN RV1825"/>
    <property type="match status" value="1"/>
</dbReference>
<dbReference type="InterPro" id="IPR010273">
    <property type="entry name" value="DUF881"/>
</dbReference>
<dbReference type="Gene3D" id="3.30.70.1880">
    <property type="entry name" value="Protein of unknown function DUF881"/>
    <property type="match status" value="1"/>
</dbReference>
<dbReference type="Pfam" id="PF05949">
    <property type="entry name" value="DUF881"/>
    <property type="match status" value="1"/>
</dbReference>
<dbReference type="OrthoDB" id="3214641at2"/>
<feature type="coiled-coil region" evidence="2">
    <location>
        <begin position="69"/>
        <end position="96"/>
    </location>
</feature>
<accession>A0A9W5VWT4</accession>
<dbReference type="Proteomes" id="UP000014387">
    <property type="component" value="Unassembled WGS sequence"/>
</dbReference>
<dbReference type="RefSeq" id="WP_016444468.1">
    <property type="nucleotide sequence ID" value="NZ_KE150266.1"/>
</dbReference>
<evidence type="ECO:0000256" key="4">
    <source>
        <dbReference type="SAM" id="Phobius"/>
    </source>
</evidence>
<comment type="caution">
    <text evidence="5">The sequence shown here is derived from an EMBL/GenBank/DDBJ whole genome shotgun (WGS) entry which is preliminary data.</text>
</comment>
<name>A0A9W5VWT4_9ACTO</name>